<dbReference type="InterPro" id="IPR001078">
    <property type="entry name" value="2-oxoacid_DH_actylTfrase"/>
</dbReference>
<dbReference type="eggNOG" id="COG0508">
    <property type="taxonomic scope" value="Bacteria"/>
</dbReference>
<evidence type="ECO:0000313" key="11">
    <source>
        <dbReference type="EMBL" id="ABC81597.1"/>
    </source>
</evidence>
<dbReference type="InterPro" id="IPR011053">
    <property type="entry name" value="Single_hybrid_motif"/>
</dbReference>
<dbReference type="RefSeq" id="WP_011420880.1">
    <property type="nucleotide sequence ID" value="NC_007760.1"/>
</dbReference>
<evidence type="ECO:0000256" key="7">
    <source>
        <dbReference type="RuleBase" id="RU003423"/>
    </source>
</evidence>
<dbReference type="InterPro" id="IPR000089">
    <property type="entry name" value="Biotin_lipoyl"/>
</dbReference>
<keyword evidence="11" id="KW-0670">Pyruvate</keyword>
<dbReference type="PROSITE" id="PS00189">
    <property type="entry name" value="LIPOYL"/>
    <property type="match status" value="1"/>
</dbReference>
<dbReference type="SUPFAM" id="SSF47005">
    <property type="entry name" value="Peripheral subunit-binding domain of 2-oxo acid dehydrogenase complex"/>
    <property type="match status" value="1"/>
</dbReference>
<dbReference type="CDD" id="cd06849">
    <property type="entry name" value="lipoyl_domain"/>
    <property type="match status" value="1"/>
</dbReference>
<dbReference type="STRING" id="290397.Adeh_1825"/>
<organism evidence="11 12">
    <name type="scientific">Anaeromyxobacter dehalogenans (strain 2CP-C)</name>
    <dbReference type="NCBI Taxonomy" id="290397"/>
    <lineage>
        <taxon>Bacteria</taxon>
        <taxon>Pseudomonadati</taxon>
        <taxon>Myxococcota</taxon>
        <taxon>Myxococcia</taxon>
        <taxon>Myxococcales</taxon>
        <taxon>Cystobacterineae</taxon>
        <taxon>Anaeromyxobacteraceae</taxon>
        <taxon>Anaeromyxobacter</taxon>
    </lineage>
</organism>
<dbReference type="AlphaFoldDB" id="Q2IIW9"/>
<evidence type="ECO:0000256" key="8">
    <source>
        <dbReference type="SAM" id="MobiDB-lite"/>
    </source>
</evidence>
<keyword evidence="4 7" id="KW-0808">Transferase</keyword>
<comment type="subunit">
    <text evidence="3">Forms a 24-polypeptide structural core with octahedral symmetry.</text>
</comment>
<feature type="compositionally biased region" description="Low complexity" evidence="8">
    <location>
        <begin position="187"/>
        <end position="198"/>
    </location>
</feature>
<feature type="region of interest" description="Disordered" evidence="8">
    <location>
        <begin position="153"/>
        <end position="209"/>
    </location>
</feature>
<dbReference type="GO" id="GO:0005737">
    <property type="term" value="C:cytoplasm"/>
    <property type="evidence" value="ECO:0007669"/>
    <property type="project" value="TreeGrafter"/>
</dbReference>
<reference evidence="11 12" key="1">
    <citation type="submission" date="2006-01" db="EMBL/GenBank/DDBJ databases">
        <title>Complete sequence of Anaeromyxobacter dehalogenans 2CP-C.</title>
        <authorList>
            <consortium name="US DOE Joint Genome Institute"/>
            <person name="Copeland A."/>
            <person name="Lucas S."/>
            <person name="Lapidus A."/>
            <person name="Barry K."/>
            <person name="Detter J.C."/>
            <person name="Glavina T."/>
            <person name="Hammon N."/>
            <person name="Israni S."/>
            <person name="Pitluck S."/>
            <person name="Brettin T."/>
            <person name="Bruce D."/>
            <person name="Han C."/>
            <person name="Tapia R."/>
            <person name="Gilna P."/>
            <person name="Kiss H."/>
            <person name="Schmutz J."/>
            <person name="Larimer F."/>
            <person name="Land M."/>
            <person name="Kyrpides N."/>
            <person name="Anderson I."/>
            <person name="Sanford R.A."/>
            <person name="Ritalahti K.M."/>
            <person name="Thomas H.S."/>
            <person name="Kirby J.R."/>
            <person name="Zhulin I.B."/>
            <person name="Loeffler F.E."/>
            <person name="Richardson P."/>
        </authorList>
    </citation>
    <scope>NUCLEOTIDE SEQUENCE [LARGE SCALE GENOMIC DNA]</scope>
    <source>
        <strain evidence="11 12">2CP-C</strain>
    </source>
</reference>
<dbReference type="Gene3D" id="3.30.559.10">
    <property type="entry name" value="Chloramphenicol acetyltransferase-like domain"/>
    <property type="match status" value="1"/>
</dbReference>
<evidence type="ECO:0000256" key="6">
    <source>
        <dbReference type="ARBA" id="ARBA00023315"/>
    </source>
</evidence>
<name>Q2IIW9_ANADE</name>
<keyword evidence="5 7" id="KW-0450">Lipoyl</keyword>
<proteinExistence type="inferred from homology"/>
<accession>Q2IIW9</accession>
<dbReference type="Gene3D" id="4.10.320.10">
    <property type="entry name" value="E3-binding domain"/>
    <property type="match status" value="1"/>
</dbReference>
<dbReference type="SUPFAM" id="SSF51230">
    <property type="entry name" value="Single hybrid motif"/>
    <property type="match status" value="1"/>
</dbReference>
<dbReference type="SUPFAM" id="SSF52777">
    <property type="entry name" value="CoA-dependent acyltransferases"/>
    <property type="match status" value="1"/>
</dbReference>
<dbReference type="Pfam" id="PF00198">
    <property type="entry name" value="2-oxoacid_dh"/>
    <property type="match status" value="1"/>
</dbReference>
<dbReference type="Pfam" id="PF02817">
    <property type="entry name" value="E3_binding"/>
    <property type="match status" value="1"/>
</dbReference>
<dbReference type="Pfam" id="PF00364">
    <property type="entry name" value="Biotin_lipoyl"/>
    <property type="match status" value="1"/>
</dbReference>
<dbReference type="OrthoDB" id="9805770at2"/>
<evidence type="ECO:0000256" key="1">
    <source>
        <dbReference type="ARBA" id="ARBA00001938"/>
    </source>
</evidence>
<dbReference type="InterPro" id="IPR023213">
    <property type="entry name" value="CAT-like_dom_sf"/>
</dbReference>
<feature type="domain" description="Peripheral subunit-binding (PSBD)" evidence="10">
    <location>
        <begin position="137"/>
        <end position="174"/>
    </location>
</feature>
<keyword evidence="6 7" id="KW-0012">Acyltransferase</keyword>
<evidence type="ECO:0000313" key="12">
    <source>
        <dbReference type="Proteomes" id="UP000001935"/>
    </source>
</evidence>
<evidence type="ECO:0000256" key="5">
    <source>
        <dbReference type="ARBA" id="ARBA00022823"/>
    </source>
</evidence>
<dbReference type="EC" id="2.3.1.-" evidence="7"/>
<evidence type="ECO:0000259" key="9">
    <source>
        <dbReference type="PROSITE" id="PS50968"/>
    </source>
</evidence>
<dbReference type="PROSITE" id="PS50968">
    <property type="entry name" value="BIOTINYL_LIPOYL"/>
    <property type="match status" value="1"/>
</dbReference>
<evidence type="ECO:0000256" key="3">
    <source>
        <dbReference type="ARBA" id="ARBA00011484"/>
    </source>
</evidence>
<dbReference type="FunFam" id="3.30.559.10:FF:000007">
    <property type="entry name" value="Dihydrolipoamide acetyltransferase component of pyruvate dehydrogenase complex"/>
    <property type="match status" value="1"/>
</dbReference>
<dbReference type="KEGG" id="ade:Adeh_1825"/>
<dbReference type="Gene3D" id="2.40.50.100">
    <property type="match status" value="1"/>
</dbReference>
<dbReference type="EMBL" id="CP000251">
    <property type="protein sequence ID" value="ABC81597.1"/>
    <property type="molecule type" value="Genomic_DNA"/>
</dbReference>
<evidence type="ECO:0000256" key="4">
    <source>
        <dbReference type="ARBA" id="ARBA00022679"/>
    </source>
</evidence>
<dbReference type="InterPro" id="IPR036625">
    <property type="entry name" value="E3-bd_dom_sf"/>
</dbReference>
<dbReference type="InterPro" id="IPR003016">
    <property type="entry name" value="2-oxoA_DH_lipoyl-BS"/>
</dbReference>
<dbReference type="GO" id="GO:0031405">
    <property type="term" value="F:lipoic acid binding"/>
    <property type="evidence" value="ECO:0007669"/>
    <property type="project" value="TreeGrafter"/>
</dbReference>
<dbReference type="InterPro" id="IPR004167">
    <property type="entry name" value="PSBD"/>
</dbReference>
<dbReference type="InterPro" id="IPR050743">
    <property type="entry name" value="2-oxoacid_DH_E2_comp"/>
</dbReference>
<comment type="cofactor">
    <cofactor evidence="1 7">
        <name>(R)-lipoate</name>
        <dbReference type="ChEBI" id="CHEBI:83088"/>
    </cofactor>
</comment>
<dbReference type="Proteomes" id="UP000001935">
    <property type="component" value="Chromosome"/>
</dbReference>
<comment type="similarity">
    <text evidence="2 7">Belongs to the 2-oxoacid dehydrogenase family.</text>
</comment>
<feature type="domain" description="Lipoyl-binding" evidence="9">
    <location>
        <begin position="2"/>
        <end position="77"/>
    </location>
</feature>
<dbReference type="GO" id="GO:0016407">
    <property type="term" value="F:acetyltransferase activity"/>
    <property type="evidence" value="ECO:0007669"/>
    <property type="project" value="TreeGrafter"/>
</dbReference>
<sequence>MAYKLELPDIGEGVVEAEVQQWFVAPGDAITEDQPLVEVMTDKATVVIPSPKRGTVVKLFWKVGDVAKVHSPLVEIELDDAPPRPAPEAPVRAATAAATAQAAAAASVAVGRPAQAEPPAAAAAPAAAAGPAGAKALATPAVRAMARELGIDVNTVPGTGPGGRVTKDDLSRARGKVNGHGGETQVPAAPAPAAARAPVPAPAPSAAPEADERIPLRGMRRKIAENMARSKRTAAHFTFVEQADVTELVRVKERIAAAAKEEGVKVTFLPFVVKAVVAALRKFPKLNASLDDERGEIVLKRRYDVGVASATDAGLVVPVLRAADRRSLLDLAREIERLSQDTKAGRIRPEDLGNSTFTITSLGALGGLFATPVLNHPEVGILGIHRIRPTPVVRDGQIVARDVMHVSLTSDHRVVDGHEAAAFTYQVIKYLEDPNLLFMQMV</sequence>
<protein>
    <recommendedName>
        <fullName evidence="7">Dihydrolipoamide acetyltransferase component of pyruvate dehydrogenase complex</fullName>
        <ecNumber evidence="7">2.3.1.-</ecNumber>
    </recommendedName>
</protein>
<evidence type="ECO:0000256" key="2">
    <source>
        <dbReference type="ARBA" id="ARBA00007317"/>
    </source>
</evidence>
<dbReference type="PROSITE" id="PS51826">
    <property type="entry name" value="PSBD"/>
    <property type="match status" value="1"/>
</dbReference>
<dbReference type="HOGENOM" id="CLU_016733_10_0_7"/>
<dbReference type="PANTHER" id="PTHR43178">
    <property type="entry name" value="DIHYDROLIPOAMIDE ACETYLTRANSFERASE COMPONENT OF PYRUVATE DEHYDROGENASE COMPLEX"/>
    <property type="match status" value="1"/>
</dbReference>
<evidence type="ECO:0000259" key="10">
    <source>
        <dbReference type="PROSITE" id="PS51826"/>
    </source>
</evidence>
<dbReference type="PANTHER" id="PTHR43178:SF5">
    <property type="entry name" value="LIPOAMIDE ACYLTRANSFERASE COMPONENT OF BRANCHED-CHAIN ALPHA-KETO ACID DEHYDROGENASE COMPLEX, MITOCHONDRIAL"/>
    <property type="match status" value="1"/>
</dbReference>
<gene>
    <name evidence="11" type="ordered locus">Adeh_1825</name>
</gene>